<accession>A0A1M6FIN7</accession>
<reference evidence="3" key="1">
    <citation type="submission" date="2016-11" db="EMBL/GenBank/DDBJ databases">
        <authorList>
            <person name="Varghese N."/>
            <person name="Submissions S."/>
        </authorList>
    </citation>
    <scope>NUCLEOTIDE SEQUENCE [LARGE SCALE GENOMIC DNA]</scope>
    <source>
        <strain evidence="3">DSM 22807</strain>
    </source>
</reference>
<feature type="domain" description="DUF4301" evidence="1">
    <location>
        <begin position="9"/>
        <end position="508"/>
    </location>
</feature>
<evidence type="ECO:0000313" key="2">
    <source>
        <dbReference type="EMBL" id="SHI97581.1"/>
    </source>
</evidence>
<dbReference type="OrthoDB" id="5572060at2"/>
<proteinExistence type="predicted"/>
<dbReference type="Proteomes" id="UP000184232">
    <property type="component" value="Unassembled WGS sequence"/>
</dbReference>
<dbReference type="STRING" id="683124.SAMN05444337_1243"/>
<dbReference type="SUPFAM" id="SSF53448">
    <property type="entry name" value="Nucleotide-diphospho-sugar transferases"/>
    <property type="match status" value="1"/>
</dbReference>
<sequence>MEENFTALDLQLFDERNIPLQRVIKQLHFLKEGITKINLVRPATINDGIQLLNSSEEEKYIELFDQEKEHYNITKFVPASGAASRMFKFLVEFINDFNLGKETINAYINRTKCIELAIFMVGLRNFPFYRDLIETTKKSVSNFNEKKADEREYWIIKTMLQNPKFNFSNKPKAVLPFHSKNGSQVTPIEEHINESVFYQKANEKTSIHFTISKEHQFLFEEIANQFPDVALSYSYQSETTDTLSVHPDNRLFRLENGKLFFRPGGHGALIENLNEIQADIVYIKNIDNVSHNAIKENIHYKKLLGGILIETQKQVFKYQELLDNPEALSSEIINEIIKFCCEKLNRPVSSNFYKFQKDYQIQALKEILNRPIRVCGMVKNEGEPGGGPFWVKHEDGSESLQIVESSQVDLDNPKQIAVVNALTHFNPVDIVCGLKNYKGEKFDLTNFIDHNAGFVVNKNKDGKPIKAYELPGLWNGAMAHWNTIFVEVPLVTFNPVKTINDLLKSSHQPYYES</sequence>
<dbReference type="Pfam" id="PF14134">
    <property type="entry name" value="DUF4301"/>
    <property type="match status" value="1"/>
</dbReference>
<gene>
    <name evidence="2" type="ORF">SAMN05444337_1243</name>
</gene>
<evidence type="ECO:0000313" key="3">
    <source>
        <dbReference type="Proteomes" id="UP000184232"/>
    </source>
</evidence>
<dbReference type="InterPro" id="IPR025393">
    <property type="entry name" value="DUF4301"/>
</dbReference>
<dbReference type="AlphaFoldDB" id="A0A1M6FIN7"/>
<name>A0A1M6FIN7_9FLAO</name>
<dbReference type="EMBL" id="FQZH01000001">
    <property type="protein sequence ID" value="SHI97581.1"/>
    <property type="molecule type" value="Genomic_DNA"/>
</dbReference>
<dbReference type="InterPro" id="IPR029044">
    <property type="entry name" value="Nucleotide-diphossugar_trans"/>
</dbReference>
<protein>
    <recommendedName>
        <fullName evidence="1">DUF4301 domain-containing protein</fullName>
    </recommendedName>
</protein>
<organism evidence="2 3">
    <name type="scientific">Flavobacterium haoranii</name>
    <dbReference type="NCBI Taxonomy" id="683124"/>
    <lineage>
        <taxon>Bacteria</taxon>
        <taxon>Pseudomonadati</taxon>
        <taxon>Bacteroidota</taxon>
        <taxon>Flavobacteriia</taxon>
        <taxon>Flavobacteriales</taxon>
        <taxon>Flavobacteriaceae</taxon>
        <taxon>Flavobacterium</taxon>
    </lineage>
</organism>
<evidence type="ECO:0000259" key="1">
    <source>
        <dbReference type="Pfam" id="PF14134"/>
    </source>
</evidence>
<keyword evidence="3" id="KW-1185">Reference proteome</keyword>
<dbReference type="RefSeq" id="WP_072783009.1">
    <property type="nucleotide sequence ID" value="NZ_CP045292.1"/>
</dbReference>